<name>A0A2K1QY22_9PEZI</name>
<dbReference type="PROSITE" id="PS50174">
    <property type="entry name" value="G_PATCH"/>
    <property type="match status" value="1"/>
</dbReference>
<dbReference type="EMBL" id="NKHZ01000029">
    <property type="protein sequence ID" value="PNS19956.1"/>
    <property type="molecule type" value="Genomic_DNA"/>
</dbReference>
<dbReference type="PANTHER" id="PTHR13384">
    <property type="entry name" value="G PATCH DOMAIN-CONTAINING PROTEIN 1"/>
    <property type="match status" value="1"/>
</dbReference>
<reference evidence="3 4" key="1">
    <citation type="submission" date="2017-06" db="EMBL/GenBank/DDBJ databases">
        <title>Draft genome sequence of a variant of Elsinoe murrayae.</title>
        <authorList>
            <person name="Cheng Q."/>
        </authorList>
    </citation>
    <scope>NUCLEOTIDE SEQUENCE [LARGE SCALE GENOMIC DNA]</scope>
    <source>
        <strain evidence="3 4">CQ-2017a</strain>
    </source>
</reference>
<dbReference type="Pfam" id="PF07713">
    <property type="entry name" value="DUF1604"/>
    <property type="match status" value="1"/>
</dbReference>
<dbReference type="PANTHER" id="PTHR13384:SF19">
    <property type="entry name" value="G PATCH DOMAIN-CONTAINING PROTEIN 1"/>
    <property type="match status" value="1"/>
</dbReference>
<feature type="compositionally biased region" description="Polar residues" evidence="1">
    <location>
        <begin position="229"/>
        <end position="245"/>
    </location>
</feature>
<feature type="domain" description="G-patch" evidence="2">
    <location>
        <begin position="158"/>
        <end position="225"/>
    </location>
</feature>
<evidence type="ECO:0000259" key="2">
    <source>
        <dbReference type="PROSITE" id="PS50174"/>
    </source>
</evidence>
<dbReference type="InterPro" id="IPR011666">
    <property type="entry name" value="DUF1604"/>
</dbReference>
<evidence type="ECO:0000256" key="1">
    <source>
        <dbReference type="SAM" id="MobiDB-lite"/>
    </source>
</evidence>
<feature type="region of interest" description="Disordered" evidence="1">
    <location>
        <begin position="170"/>
        <end position="190"/>
    </location>
</feature>
<evidence type="ECO:0000313" key="4">
    <source>
        <dbReference type="Proteomes" id="UP000243797"/>
    </source>
</evidence>
<feature type="region of interest" description="Disordered" evidence="1">
    <location>
        <begin position="555"/>
        <end position="574"/>
    </location>
</feature>
<feature type="region of interest" description="Disordered" evidence="1">
    <location>
        <begin position="1"/>
        <end position="45"/>
    </location>
</feature>
<keyword evidence="4" id="KW-1185">Reference proteome</keyword>
<evidence type="ECO:0000313" key="3">
    <source>
        <dbReference type="EMBL" id="PNS19956.1"/>
    </source>
</evidence>
<dbReference type="STRING" id="2082308.A0A2K1QY22"/>
<accession>A0A2K1QY22</accession>
<gene>
    <name evidence="3" type="ORF">CAC42_7923</name>
</gene>
<dbReference type="Pfam" id="PF01585">
    <property type="entry name" value="G-patch"/>
    <property type="match status" value="1"/>
</dbReference>
<sequence length="694" mass="76264">MSFKRSRTDFEADKSASLQQQQQQPPYVFYGTPLPPLDSEARDDGSYVPIWKQEVRDERGRKRLHGAFTGGFSAGYFNTVGSKEGWTPSTFVSSRTNRHKDAVKPAEQRAEDFMDEEDLADLQESQKLETQGGYAGLGSTEQDGQRRGLISDLLRDPNDTMGVKLLQRMGWRPGQGLGPKVRRKARGDQGMVEDNEQEQLFAPDDVPMITFEKKTNKFGLGWHGEQRLGSSTSAKFGRSNITAGSDSEDEQDSFRARRTLQKKPKVKKTGFGVGVLNDTGSDEEDPYEIGPKISYNKIIGGDRKKKKGGLISSNTTGNVSKPVFLSQKLTTQSRTTNFRRCHDGRLPLDGFVLAAQALTLDDNAKYTPLPVPEGWTPRSLGNTTSRSTVSTAQSLDASSRATLLGESPLPGKSIFDFISPAARDRLAATTGAALPQGRGESAPAGFEPTASDRAKSMWDLVPRLDRATAQAALDKGKTGWMPYGEDEGKRSRYRAYLEIMVGERQGLPLRKEGVGTEEWSGEMGEFKQAAEVFKPVSGAMASRFMTARSVEGAKSGIDTVSREETSQKEKDPAEEAARLGMFGPLTRSVERFYPTRLVCKRFGVRAPEHVLHEAEVGEKAREREKLDVLGKTRMEEMMKEAATSTVNNPEGAGVTVPVREQPAAVDAEKNDALEAQRAGEELFKSIFGDDSDSD</sequence>
<dbReference type="GO" id="GO:0003723">
    <property type="term" value="F:RNA binding"/>
    <property type="evidence" value="ECO:0007669"/>
    <property type="project" value="TreeGrafter"/>
</dbReference>
<feature type="compositionally biased region" description="Basic and acidic residues" evidence="1">
    <location>
        <begin position="1"/>
        <end position="14"/>
    </location>
</feature>
<feature type="region of interest" description="Disordered" evidence="1">
    <location>
        <begin position="229"/>
        <end position="260"/>
    </location>
</feature>
<dbReference type="OrthoDB" id="20507at2759"/>
<dbReference type="GO" id="GO:0005634">
    <property type="term" value="C:nucleus"/>
    <property type="evidence" value="ECO:0007669"/>
    <property type="project" value="TreeGrafter"/>
</dbReference>
<dbReference type="InParanoid" id="A0A2K1QY22"/>
<dbReference type="Pfam" id="PF26093">
    <property type="entry name" value="HTH_TGH"/>
    <property type="match status" value="1"/>
</dbReference>
<dbReference type="Proteomes" id="UP000243797">
    <property type="component" value="Unassembled WGS sequence"/>
</dbReference>
<proteinExistence type="predicted"/>
<feature type="region of interest" description="Disordered" evidence="1">
    <location>
        <begin position="431"/>
        <end position="450"/>
    </location>
</feature>
<dbReference type="InterPro" id="IPR000467">
    <property type="entry name" value="G_patch_dom"/>
</dbReference>
<comment type="caution">
    <text evidence="3">The sequence shown here is derived from an EMBL/GenBank/DDBJ whole genome shotgun (WGS) entry which is preliminary data.</text>
</comment>
<feature type="compositionally biased region" description="Basic and acidic residues" evidence="1">
    <location>
        <begin position="560"/>
        <end position="574"/>
    </location>
</feature>
<dbReference type="AlphaFoldDB" id="A0A2K1QY22"/>
<protein>
    <submittedName>
        <fullName evidence="3">G patch domain-containing protein 1 isoform C</fullName>
    </submittedName>
</protein>
<organism evidence="3 4">
    <name type="scientific">Sphaceloma murrayae</name>
    <dbReference type="NCBI Taxonomy" id="2082308"/>
    <lineage>
        <taxon>Eukaryota</taxon>
        <taxon>Fungi</taxon>
        <taxon>Dikarya</taxon>
        <taxon>Ascomycota</taxon>
        <taxon>Pezizomycotina</taxon>
        <taxon>Dothideomycetes</taxon>
        <taxon>Dothideomycetidae</taxon>
        <taxon>Myriangiales</taxon>
        <taxon>Elsinoaceae</taxon>
        <taxon>Sphaceloma</taxon>
    </lineage>
</organism>
<dbReference type="GO" id="GO:0006397">
    <property type="term" value="P:mRNA processing"/>
    <property type="evidence" value="ECO:0007669"/>
    <property type="project" value="InterPro"/>
</dbReference>